<keyword evidence="3 5" id="KW-1133">Transmembrane helix</keyword>
<keyword evidence="2 5" id="KW-0812">Transmembrane</keyword>
<accession>A0ABU3D6L3</accession>
<evidence type="ECO:0000256" key="2">
    <source>
        <dbReference type="ARBA" id="ARBA00022692"/>
    </source>
</evidence>
<gene>
    <name evidence="6" type="ORF">RM539_11330</name>
</gene>
<evidence type="ECO:0000256" key="1">
    <source>
        <dbReference type="ARBA" id="ARBA00004141"/>
    </source>
</evidence>
<comment type="caution">
    <text evidence="6">The sequence shown here is derived from an EMBL/GenBank/DDBJ whole genome shotgun (WGS) entry which is preliminary data.</text>
</comment>
<dbReference type="EMBL" id="JAVRHK010000007">
    <property type="protein sequence ID" value="MDT0677174.1"/>
    <property type="molecule type" value="Genomic_DNA"/>
</dbReference>
<dbReference type="RefSeq" id="WP_311503511.1">
    <property type="nucleotide sequence ID" value="NZ_JAVRHK010000007.1"/>
</dbReference>
<evidence type="ECO:0000313" key="6">
    <source>
        <dbReference type="EMBL" id="MDT0677174.1"/>
    </source>
</evidence>
<keyword evidence="4 5" id="KW-0472">Membrane</keyword>
<sequence length="117" mass="13204">MEQESASTESETQVADDKTLAIMAYITIIGLIIAFIMYREKKDKFSAFHIRQSLGLCLCGIVIFVVGLIPILGWIASFFGSLLLLYLWIMGLINAINGRRKSVPLLGDNFKEWFKNI</sequence>
<feature type="transmembrane region" description="Helical" evidence="5">
    <location>
        <begin position="50"/>
        <end position="72"/>
    </location>
</feature>
<dbReference type="Pfam" id="PF09685">
    <property type="entry name" value="MamF_MmsF"/>
    <property type="match status" value="1"/>
</dbReference>
<name>A0ABU3D6L3_9FLAO</name>
<proteinExistence type="predicted"/>
<feature type="transmembrane region" description="Helical" evidence="5">
    <location>
        <begin position="20"/>
        <end position="38"/>
    </location>
</feature>
<evidence type="ECO:0008006" key="8">
    <source>
        <dbReference type="Google" id="ProtNLM"/>
    </source>
</evidence>
<dbReference type="InterPro" id="IPR019109">
    <property type="entry name" value="MamF_MmsF"/>
</dbReference>
<comment type="subcellular location">
    <subcellularLocation>
        <location evidence="1">Membrane</location>
        <topology evidence="1">Multi-pass membrane protein</topology>
    </subcellularLocation>
</comment>
<evidence type="ECO:0000313" key="7">
    <source>
        <dbReference type="Proteomes" id="UP001262582"/>
    </source>
</evidence>
<dbReference type="Proteomes" id="UP001262582">
    <property type="component" value="Unassembled WGS sequence"/>
</dbReference>
<protein>
    <recommendedName>
        <fullName evidence="8">DUF4870 domain-containing protein</fullName>
    </recommendedName>
</protein>
<feature type="transmembrane region" description="Helical" evidence="5">
    <location>
        <begin position="78"/>
        <end position="96"/>
    </location>
</feature>
<reference evidence="6 7" key="1">
    <citation type="submission" date="2023-09" db="EMBL/GenBank/DDBJ databases">
        <authorList>
            <person name="Rey-Velasco X."/>
        </authorList>
    </citation>
    <scope>NUCLEOTIDE SEQUENCE [LARGE SCALE GENOMIC DNA]</scope>
    <source>
        <strain evidence="6 7">F117</strain>
    </source>
</reference>
<keyword evidence="7" id="KW-1185">Reference proteome</keyword>
<evidence type="ECO:0000256" key="4">
    <source>
        <dbReference type="ARBA" id="ARBA00023136"/>
    </source>
</evidence>
<organism evidence="6 7">
    <name type="scientific">Autumnicola musiva</name>
    <dbReference type="NCBI Taxonomy" id="3075589"/>
    <lineage>
        <taxon>Bacteria</taxon>
        <taxon>Pseudomonadati</taxon>
        <taxon>Bacteroidota</taxon>
        <taxon>Flavobacteriia</taxon>
        <taxon>Flavobacteriales</taxon>
        <taxon>Flavobacteriaceae</taxon>
        <taxon>Autumnicola</taxon>
    </lineage>
</organism>
<evidence type="ECO:0000256" key="5">
    <source>
        <dbReference type="SAM" id="Phobius"/>
    </source>
</evidence>
<evidence type="ECO:0000256" key="3">
    <source>
        <dbReference type="ARBA" id="ARBA00022989"/>
    </source>
</evidence>